<keyword evidence="8" id="KW-1185">Reference proteome</keyword>
<dbReference type="InterPro" id="IPR050833">
    <property type="entry name" value="Poly_Biosynth_Transport"/>
</dbReference>
<evidence type="ECO:0000256" key="5">
    <source>
        <dbReference type="ARBA" id="ARBA00023136"/>
    </source>
</evidence>
<dbReference type="PANTHER" id="PTHR30250">
    <property type="entry name" value="PST FAMILY PREDICTED COLANIC ACID TRANSPORTER"/>
    <property type="match status" value="1"/>
</dbReference>
<evidence type="ECO:0000256" key="1">
    <source>
        <dbReference type="ARBA" id="ARBA00004651"/>
    </source>
</evidence>
<feature type="transmembrane region" description="Helical" evidence="6">
    <location>
        <begin position="303"/>
        <end position="326"/>
    </location>
</feature>
<dbReference type="AlphaFoldDB" id="A0A418M189"/>
<dbReference type="Proteomes" id="UP000283523">
    <property type="component" value="Unassembled WGS sequence"/>
</dbReference>
<feature type="transmembrane region" description="Helical" evidence="6">
    <location>
        <begin position="367"/>
        <end position="385"/>
    </location>
</feature>
<comment type="caution">
    <text evidence="7">The sequence shown here is derived from an EMBL/GenBank/DDBJ whole genome shotgun (WGS) entry which is preliminary data.</text>
</comment>
<feature type="transmembrane region" description="Helical" evidence="6">
    <location>
        <begin position="391"/>
        <end position="410"/>
    </location>
</feature>
<evidence type="ECO:0000256" key="6">
    <source>
        <dbReference type="SAM" id="Phobius"/>
    </source>
</evidence>
<gene>
    <name evidence="7" type="ORF">DYU11_25130</name>
</gene>
<proteinExistence type="predicted"/>
<feature type="transmembrane region" description="Helical" evidence="6">
    <location>
        <begin position="12"/>
        <end position="31"/>
    </location>
</feature>
<keyword evidence="2" id="KW-1003">Cell membrane</keyword>
<dbReference type="PANTHER" id="PTHR30250:SF26">
    <property type="entry name" value="PSMA PROTEIN"/>
    <property type="match status" value="1"/>
</dbReference>
<sequence length="454" mass="50021">MAANAVGQATTLLIQLISVPLLLYYWGTAYYGEWLLLFTVPSYLSLSDVGLVSAVANELAVSSAQQAYRRSVVLLSSGLMAIGYLSLLTTTGCYTVLSTVPYQHWLGIQRITEEESARTLIALMAYVVLCLQQELLSGVYRAEEQYATGRLWITATRLAEFFALVLLVVSGGEAHQVALAFALVRGAGLLSMWVDCRRRFTWVRQLHPRYVEWPVIRNLLSPAMSFLVFALANAAVLQGSILLIGALLTPVHVVTYTALRTLNNAIRQLVGVVTFSIWPEFTLAIAQGFTHTAIKLHRRACQLTVWFTAGAIAGLELLGGSILHYWTNGAVEPEQPLFTLMLLATLLYTFWNTSATTLIAVNRHQSVALWFLMGSLGALGLGALLLPQWGLAGLATGFVVVDALLVWVVLRQSLRLLEEERMRGLLQSMVTDFGWIRQLKRTGRATSATKEIES</sequence>
<comment type="subcellular location">
    <subcellularLocation>
        <location evidence="1">Cell membrane</location>
        <topology evidence="1">Multi-pass membrane protein</topology>
    </subcellularLocation>
</comment>
<evidence type="ECO:0000256" key="3">
    <source>
        <dbReference type="ARBA" id="ARBA00022692"/>
    </source>
</evidence>
<feature type="transmembrane region" description="Helical" evidence="6">
    <location>
        <begin position="72"/>
        <end position="97"/>
    </location>
</feature>
<keyword evidence="5 6" id="KW-0472">Membrane</keyword>
<evidence type="ECO:0000313" key="7">
    <source>
        <dbReference type="EMBL" id="RIV19391.1"/>
    </source>
</evidence>
<dbReference type="GO" id="GO:0005886">
    <property type="term" value="C:plasma membrane"/>
    <property type="evidence" value="ECO:0007669"/>
    <property type="project" value="UniProtKB-SubCell"/>
</dbReference>
<protein>
    <submittedName>
        <fullName evidence="7">Lipopolysaccharide biosynthesis protein</fullName>
    </submittedName>
</protein>
<evidence type="ECO:0000256" key="2">
    <source>
        <dbReference type="ARBA" id="ARBA00022475"/>
    </source>
</evidence>
<keyword evidence="4 6" id="KW-1133">Transmembrane helix</keyword>
<feature type="transmembrane region" description="Helical" evidence="6">
    <location>
        <begin position="43"/>
        <end position="60"/>
    </location>
</feature>
<accession>A0A418M189</accession>
<organism evidence="7 8">
    <name type="scientific">Fibrisoma montanum</name>
    <dbReference type="NCBI Taxonomy" id="2305895"/>
    <lineage>
        <taxon>Bacteria</taxon>
        <taxon>Pseudomonadati</taxon>
        <taxon>Bacteroidota</taxon>
        <taxon>Cytophagia</taxon>
        <taxon>Cytophagales</taxon>
        <taxon>Spirosomataceae</taxon>
        <taxon>Fibrisoma</taxon>
    </lineage>
</organism>
<keyword evidence="3 6" id="KW-0812">Transmembrane</keyword>
<reference evidence="7 8" key="1">
    <citation type="submission" date="2018-08" db="EMBL/GenBank/DDBJ databases">
        <title>Fibrisoma montanum sp. nov., isolated from Danxia mountain soil.</title>
        <authorList>
            <person name="Huang Y."/>
        </authorList>
    </citation>
    <scope>NUCLEOTIDE SEQUENCE [LARGE SCALE GENOMIC DNA]</scope>
    <source>
        <strain evidence="7 8">HYT19</strain>
    </source>
</reference>
<evidence type="ECO:0000256" key="4">
    <source>
        <dbReference type="ARBA" id="ARBA00022989"/>
    </source>
</evidence>
<name>A0A418M189_9BACT</name>
<dbReference type="EMBL" id="QXED01000008">
    <property type="protein sequence ID" value="RIV19391.1"/>
    <property type="molecule type" value="Genomic_DNA"/>
</dbReference>
<evidence type="ECO:0000313" key="8">
    <source>
        <dbReference type="Proteomes" id="UP000283523"/>
    </source>
</evidence>
<feature type="transmembrane region" description="Helical" evidence="6">
    <location>
        <begin position="338"/>
        <end position="360"/>
    </location>
</feature>